<dbReference type="GO" id="GO:0005739">
    <property type="term" value="C:mitochondrion"/>
    <property type="evidence" value="ECO:0007669"/>
    <property type="project" value="UniProtKB-SubCell"/>
</dbReference>
<evidence type="ECO:0000256" key="1">
    <source>
        <dbReference type="ARBA" id="ARBA00004173"/>
    </source>
</evidence>
<gene>
    <name evidence="9" type="primary">ndufaf7</name>
</gene>
<dbReference type="GO" id="GO:0032981">
    <property type="term" value="P:mitochondrial respiratory chain complex I assembly"/>
    <property type="evidence" value="ECO:0007669"/>
    <property type="project" value="TreeGrafter"/>
</dbReference>
<dbReference type="AlphaFoldDB" id="A0A2I4CDN6"/>
<organism evidence="8 9">
    <name type="scientific">Austrofundulus limnaeus</name>
    <name type="common">Annual killifish</name>
    <dbReference type="NCBI Taxonomy" id="52670"/>
    <lineage>
        <taxon>Eukaryota</taxon>
        <taxon>Metazoa</taxon>
        <taxon>Chordata</taxon>
        <taxon>Craniata</taxon>
        <taxon>Vertebrata</taxon>
        <taxon>Euteleostomi</taxon>
        <taxon>Actinopterygii</taxon>
        <taxon>Neopterygii</taxon>
        <taxon>Teleostei</taxon>
        <taxon>Neoteleostei</taxon>
        <taxon>Acanthomorphata</taxon>
        <taxon>Ovalentaria</taxon>
        <taxon>Atherinomorphae</taxon>
        <taxon>Cyprinodontiformes</taxon>
        <taxon>Rivulidae</taxon>
        <taxon>Austrofundulus</taxon>
    </lineage>
</organism>
<dbReference type="Gene3D" id="3.40.50.12710">
    <property type="match status" value="2"/>
</dbReference>
<comment type="subcellular location">
    <subcellularLocation>
        <location evidence="1 7">Mitochondrion</location>
    </subcellularLocation>
</comment>
<keyword evidence="8" id="KW-1185">Reference proteome</keyword>
<dbReference type="InterPro" id="IPR038375">
    <property type="entry name" value="NDUFAF7_sf"/>
</dbReference>
<evidence type="ECO:0000256" key="4">
    <source>
        <dbReference type="ARBA" id="ARBA00022679"/>
    </source>
</evidence>
<accession>A0A2I4CDN6</accession>
<dbReference type="PANTHER" id="PTHR12049:SF7">
    <property type="entry name" value="PROTEIN ARGININE METHYLTRANSFERASE NDUFAF7, MITOCHONDRIAL"/>
    <property type="match status" value="1"/>
</dbReference>
<comment type="function">
    <text evidence="7">Arginine methyltransferase involved in the assembly or stability of mitochondrial NADH:ubiquinone oxidoreductase complex (complex I).</text>
</comment>
<dbReference type="PANTHER" id="PTHR12049">
    <property type="entry name" value="PROTEIN ARGININE METHYLTRANSFERASE NDUFAF7, MITOCHONDRIAL"/>
    <property type="match status" value="1"/>
</dbReference>
<comment type="catalytic activity">
    <reaction evidence="6 7">
        <text>L-arginyl-[protein] + 2 S-adenosyl-L-methionine = N(omega),N(omega)'-dimethyl-L-arginyl-[protein] + 2 S-adenosyl-L-homocysteine + 2 H(+)</text>
        <dbReference type="Rhea" id="RHEA:48108"/>
        <dbReference type="Rhea" id="RHEA-COMP:10532"/>
        <dbReference type="Rhea" id="RHEA-COMP:11992"/>
        <dbReference type="ChEBI" id="CHEBI:15378"/>
        <dbReference type="ChEBI" id="CHEBI:29965"/>
        <dbReference type="ChEBI" id="CHEBI:57856"/>
        <dbReference type="ChEBI" id="CHEBI:59789"/>
        <dbReference type="ChEBI" id="CHEBI:88221"/>
        <dbReference type="EC" id="2.1.1.320"/>
    </reaction>
</comment>
<dbReference type="GO" id="GO:0032259">
    <property type="term" value="P:methylation"/>
    <property type="evidence" value="ECO:0007669"/>
    <property type="project" value="UniProtKB-KW"/>
</dbReference>
<evidence type="ECO:0000256" key="7">
    <source>
        <dbReference type="RuleBase" id="RU364114"/>
    </source>
</evidence>
<reference evidence="9" key="1">
    <citation type="submission" date="2025-08" db="UniProtKB">
        <authorList>
            <consortium name="RefSeq"/>
        </authorList>
    </citation>
    <scope>IDENTIFICATION</scope>
    <source>
        <strain evidence="9">Quisiro</strain>
        <tissue evidence="9">Liver</tissue>
    </source>
</reference>
<evidence type="ECO:0000313" key="9">
    <source>
        <dbReference type="RefSeq" id="XP_013878101.1"/>
    </source>
</evidence>
<dbReference type="OrthoDB" id="438553at2759"/>
<sequence>MRRICRFCLQSVRSPAAGRWRPAQSRTFCRSSSDSPSLLKHLSSKIQATGPISVAEYMKVVLTNPVTGYYVKKDMLGPDGDFITSPEISQVFGELVGVWILSEWMGAGRPTELQLVELGPGKGSLAADVLRVFSELRSVLGGASVSLHLVEVSPALSRVQAQNLTGTCSQEADDEDDPVYRRGETAAGLPVFWYRQLEDVPAGFSMFVAHEFFDALPIHKFQASERRSHIEVCAEGGVIVQQLARRIVEDGGAALIADYGHDGTKTDTFRGFKNHQLHDVLLCPGSADLTADVDFSFLRRMAGGGVACLGPVTQRMFLKNMGIDARMQVLLRNCSLPSIRKQLTSSYDMLTNPSKMGERFQFLGLLHPSRLASPERAEGLKLEKNQSSAPLPVAGFTELCFS</sequence>
<keyword evidence="3 7" id="KW-0489">Methyltransferase</keyword>
<dbReference type="InterPro" id="IPR003788">
    <property type="entry name" value="NDUFAF7"/>
</dbReference>
<evidence type="ECO:0000256" key="2">
    <source>
        <dbReference type="ARBA" id="ARBA00005891"/>
    </source>
</evidence>
<comment type="similarity">
    <text evidence="2 7">Belongs to the NDUFAF7 family.</text>
</comment>
<evidence type="ECO:0000313" key="8">
    <source>
        <dbReference type="Proteomes" id="UP000192220"/>
    </source>
</evidence>
<dbReference type="GO" id="GO:0035243">
    <property type="term" value="F:protein-arginine omega-N symmetric methyltransferase activity"/>
    <property type="evidence" value="ECO:0007669"/>
    <property type="project" value="UniProtKB-EC"/>
</dbReference>
<dbReference type="EC" id="2.1.1.320" evidence="7"/>
<keyword evidence="5 7" id="KW-0496">Mitochondrion</keyword>
<keyword evidence="4 7" id="KW-0808">Transferase</keyword>
<dbReference type="InterPro" id="IPR029063">
    <property type="entry name" value="SAM-dependent_MTases_sf"/>
</dbReference>
<protein>
    <recommendedName>
        <fullName evidence="7">Protein arginine methyltransferase NDUFAF7</fullName>
        <ecNumber evidence="7">2.1.1.320</ecNumber>
    </recommendedName>
</protein>
<dbReference type="Proteomes" id="UP000192220">
    <property type="component" value="Unplaced"/>
</dbReference>
<proteinExistence type="inferred from homology"/>
<dbReference type="RefSeq" id="XP_013878101.1">
    <property type="nucleotide sequence ID" value="XM_014022647.1"/>
</dbReference>
<dbReference type="GeneID" id="106527676"/>
<evidence type="ECO:0000256" key="3">
    <source>
        <dbReference type="ARBA" id="ARBA00022603"/>
    </source>
</evidence>
<name>A0A2I4CDN6_AUSLI</name>
<dbReference type="Pfam" id="PF02636">
    <property type="entry name" value="Methyltransf_28"/>
    <property type="match status" value="1"/>
</dbReference>
<dbReference type="SUPFAM" id="SSF53335">
    <property type="entry name" value="S-adenosyl-L-methionine-dependent methyltransferases"/>
    <property type="match status" value="1"/>
</dbReference>
<dbReference type="CTD" id="55471"/>
<evidence type="ECO:0000256" key="6">
    <source>
        <dbReference type="ARBA" id="ARBA00048612"/>
    </source>
</evidence>
<evidence type="ECO:0000256" key="5">
    <source>
        <dbReference type="ARBA" id="ARBA00023128"/>
    </source>
</evidence>